<protein>
    <submittedName>
        <fullName evidence="3">DUF3298 domain-containing protein</fullName>
    </submittedName>
</protein>
<name>A0A2T3FUR8_9CLOT</name>
<evidence type="ECO:0000259" key="2">
    <source>
        <dbReference type="Pfam" id="PF11738"/>
    </source>
</evidence>
<dbReference type="AlphaFoldDB" id="A0A2T3FUR8"/>
<accession>A0A2T3FUR8</accession>
<dbReference type="RefSeq" id="WP_107000177.1">
    <property type="nucleotide sequence ID" value="NZ_PYLO01000001.1"/>
</dbReference>
<dbReference type="InterPro" id="IPR037126">
    <property type="entry name" value="PdaC/RsiV-like_sf"/>
</dbReference>
<dbReference type="Gene3D" id="3.90.640.20">
    <property type="entry name" value="Heat-shock cognate protein, ATPase"/>
    <property type="match status" value="1"/>
</dbReference>
<gene>
    <name evidence="3" type="ORF">C7U56_03665</name>
</gene>
<evidence type="ECO:0000313" key="4">
    <source>
        <dbReference type="Proteomes" id="UP000241048"/>
    </source>
</evidence>
<evidence type="ECO:0000313" key="3">
    <source>
        <dbReference type="EMBL" id="PST39027.1"/>
    </source>
</evidence>
<feature type="compositionally biased region" description="Basic and acidic residues" evidence="1">
    <location>
        <begin position="1"/>
        <end position="12"/>
    </location>
</feature>
<organism evidence="3 4">
    <name type="scientific">Clostridium fessum</name>
    <dbReference type="NCBI Taxonomy" id="2126740"/>
    <lineage>
        <taxon>Bacteria</taxon>
        <taxon>Bacillati</taxon>
        <taxon>Bacillota</taxon>
        <taxon>Clostridia</taxon>
        <taxon>Eubacteriales</taxon>
        <taxon>Clostridiaceae</taxon>
        <taxon>Clostridium</taxon>
    </lineage>
</organism>
<keyword evidence="4" id="KW-1185">Reference proteome</keyword>
<dbReference type="SUPFAM" id="SSF69304">
    <property type="entry name" value="Tricorn protease N-terminal domain"/>
    <property type="match status" value="1"/>
</dbReference>
<evidence type="ECO:0000256" key="1">
    <source>
        <dbReference type="SAM" id="MobiDB-lite"/>
    </source>
</evidence>
<comment type="caution">
    <text evidence="3">The sequence shown here is derived from an EMBL/GenBank/DDBJ whole genome shotgun (WGS) entry which is preliminary data.</text>
</comment>
<feature type="region of interest" description="Disordered" evidence="1">
    <location>
        <begin position="1"/>
        <end position="26"/>
    </location>
</feature>
<dbReference type="Proteomes" id="UP000241048">
    <property type="component" value="Unassembled WGS sequence"/>
</dbReference>
<dbReference type="InterPro" id="IPR021729">
    <property type="entry name" value="DUF3298"/>
</dbReference>
<dbReference type="EMBL" id="PYLO01000001">
    <property type="protein sequence ID" value="PST39027.1"/>
    <property type="molecule type" value="Genomic_DNA"/>
</dbReference>
<feature type="domain" description="DUF3298" evidence="2">
    <location>
        <begin position="573"/>
        <end position="648"/>
    </location>
</feature>
<reference evidence="3 4" key="1">
    <citation type="submission" date="2018-03" db="EMBL/GenBank/DDBJ databases">
        <title>Lachnoclostridium SNUG30386 gen.nov., sp.nov., isolated from human faeces.</title>
        <authorList>
            <person name="Seo B."/>
            <person name="Jeon K."/>
            <person name="Ko G."/>
        </authorList>
    </citation>
    <scope>NUCLEOTIDE SEQUENCE [LARGE SCALE GENOMIC DNA]</scope>
    <source>
        <strain evidence="3 4">SNUG30386</strain>
    </source>
</reference>
<sequence length="658" mass="72826">MAQKEWKREEMKQNQGRTEQNQRKKVQKKTGYRAVLAASMFLIAASAALSACKKTPAAETTAQTQAAEETEGAVSTALGAADRVLEENGMLYLKYRTEIRSLSKETGEMKTLCQFDTGDENSTFWVYGGGLYFDRIQAESGSTQGTELYGLYRLDLESGVEEHLADLTDQPSVLYASKNRLYVKGYNMNVIYTLDENGKTAGELSPSDTIYGEIPAGCSELFNGILPYYTEQFGYMPVQNETCLVIADVDGSHPREISDITNTSSVLFAKDAFFALLRDGNGNTQCYRYEVSDPEKRTLLYETAENISLVQYQDGYLYLMENQASQISTGKYSFKRIAADAKADAAANAAEAQNALFTVEEEPGMTNDFSMYGNFYVTGNQAYCQQFKDYGVYLGEKTLDDAAGGEVTLLEPVLFQSPIRELGHVEAQSETLKSADGSRELGSVYAERLVFDGEGDAVEAMNQTMQELQASVLSAARTDSMNLDTEMSIDTAETDGSEEEVLPQEADAAQPIYSMALTIDGDDAITYLDDHYVCVRADGYEYTGGAHGTPFRQYFVFDRKTGARLSLRDVVENPVEELQAKVGAAFRELAEKTNFAFESPEDLEHTVADGISYESPFYLSETGVVFYYAPYEIASYAEGFPEVTIPYSELEMRIALSK</sequence>
<proteinExistence type="predicted"/>
<dbReference type="Gene3D" id="3.30.565.40">
    <property type="entry name" value="Fervidobacterium nodosum Rt17-B1 like"/>
    <property type="match status" value="1"/>
</dbReference>
<dbReference type="Pfam" id="PF11738">
    <property type="entry name" value="DUF3298"/>
    <property type="match status" value="1"/>
</dbReference>